<evidence type="ECO:0000313" key="7">
    <source>
        <dbReference type="EnsemblPlants" id="Pp3c5_20480V3.3"/>
    </source>
</evidence>
<keyword evidence="3" id="KW-0285">Flavoprotein</keyword>
<reference evidence="7" key="3">
    <citation type="submission" date="2020-12" db="UniProtKB">
        <authorList>
            <consortium name="EnsemblPlants"/>
        </authorList>
    </citation>
    <scope>IDENTIFICATION</scope>
</reference>
<evidence type="ECO:0000256" key="1">
    <source>
        <dbReference type="ARBA" id="ARBA00001917"/>
    </source>
</evidence>
<dbReference type="AlphaFoldDB" id="A0A7I4DWK9"/>
<dbReference type="PANTHER" id="PTHR22893">
    <property type="entry name" value="NADH OXIDOREDUCTASE-RELATED"/>
    <property type="match status" value="1"/>
</dbReference>
<proteinExistence type="inferred from homology"/>
<evidence type="ECO:0000256" key="4">
    <source>
        <dbReference type="ARBA" id="ARBA00023002"/>
    </source>
</evidence>
<dbReference type="CDD" id="cd02933">
    <property type="entry name" value="OYE_like_FMN"/>
    <property type="match status" value="1"/>
</dbReference>
<reference evidence="7 8" key="1">
    <citation type="journal article" date="2008" name="Science">
        <title>The Physcomitrella genome reveals evolutionary insights into the conquest of land by plants.</title>
        <authorList>
            <person name="Rensing S."/>
            <person name="Lang D."/>
            <person name="Zimmer A."/>
            <person name="Terry A."/>
            <person name="Salamov A."/>
            <person name="Shapiro H."/>
            <person name="Nishiyama T."/>
            <person name="Perroud P.-F."/>
            <person name="Lindquist E."/>
            <person name="Kamisugi Y."/>
            <person name="Tanahashi T."/>
            <person name="Sakakibara K."/>
            <person name="Fujita T."/>
            <person name="Oishi K."/>
            <person name="Shin-I T."/>
            <person name="Kuroki Y."/>
            <person name="Toyoda A."/>
            <person name="Suzuki Y."/>
            <person name="Hashimoto A."/>
            <person name="Yamaguchi K."/>
            <person name="Sugano A."/>
            <person name="Kohara Y."/>
            <person name="Fujiyama A."/>
            <person name="Anterola A."/>
            <person name="Aoki S."/>
            <person name="Ashton N."/>
            <person name="Barbazuk W.B."/>
            <person name="Barker E."/>
            <person name="Bennetzen J."/>
            <person name="Bezanilla M."/>
            <person name="Blankenship R."/>
            <person name="Cho S.H."/>
            <person name="Dutcher S."/>
            <person name="Estelle M."/>
            <person name="Fawcett J.A."/>
            <person name="Gundlach H."/>
            <person name="Hanada K."/>
            <person name="Heyl A."/>
            <person name="Hicks K.A."/>
            <person name="Hugh J."/>
            <person name="Lohr M."/>
            <person name="Mayer K."/>
            <person name="Melkozernov A."/>
            <person name="Murata T."/>
            <person name="Nelson D."/>
            <person name="Pils B."/>
            <person name="Prigge M."/>
            <person name="Reiss B."/>
            <person name="Renner T."/>
            <person name="Rombauts S."/>
            <person name="Rushton P."/>
            <person name="Sanderfoot A."/>
            <person name="Schween G."/>
            <person name="Shiu S.-H."/>
            <person name="Stueber K."/>
            <person name="Theodoulou F.L."/>
            <person name="Tu H."/>
            <person name="Van de Peer Y."/>
            <person name="Verrier P.J."/>
            <person name="Waters E."/>
            <person name="Wood A."/>
            <person name="Yang L."/>
            <person name="Cove D."/>
            <person name="Cuming A."/>
            <person name="Hasebe M."/>
            <person name="Lucas S."/>
            <person name="Mishler D.B."/>
            <person name="Reski R."/>
            <person name="Grigoriev I."/>
            <person name="Quatrano R.S."/>
            <person name="Boore J.L."/>
        </authorList>
    </citation>
    <scope>NUCLEOTIDE SEQUENCE [LARGE SCALE GENOMIC DNA]</scope>
    <source>
        <strain evidence="7 8">cv. Gransden 2004</strain>
    </source>
</reference>
<feature type="domain" description="NADH:flavin oxidoreductase/NADH oxidase N-terminal" evidence="6">
    <location>
        <begin position="52"/>
        <end position="371"/>
    </location>
</feature>
<reference evidence="7 8" key="2">
    <citation type="journal article" date="2018" name="Plant J.">
        <title>The Physcomitrella patens chromosome-scale assembly reveals moss genome structure and evolution.</title>
        <authorList>
            <person name="Lang D."/>
            <person name="Ullrich K.K."/>
            <person name="Murat F."/>
            <person name="Fuchs J."/>
            <person name="Jenkins J."/>
            <person name="Haas F.B."/>
            <person name="Piednoel M."/>
            <person name="Gundlach H."/>
            <person name="Van Bel M."/>
            <person name="Meyberg R."/>
            <person name="Vives C."/>
            <person name="Morata J."/>
            <person name="Symeonidi A."/>
            <person name="Hiss M."/>
            <person name="Muchero W."/>
            <person name="Kamisugi Y."/>
            <person name="Saleh O."/>
            <person name="Blanc G."/>
            <person name="Decker E.L."/>
            <person name="van Gessel N."/>
            <person name="Grimwood J."/>
            <person name="Hayes R.D."/>
            <person name="Graham S.W."/>
            <person name="Gunter L.E."/>
            <person name="McDaniel S.F."/>
            <person name="Hoernstein S.N.W."/>
            <person name="Larsson A."/>
            <person name="Li F.W."/>
            <person name="Perroud P.F."/>
            <person name="Phillips J."/>
            <person name="Ranjan P."/>
            <person name="Rokshar D.S."/>
            <person name="Rothfels C.J."/>
            <person name="Schneider L."/>
            <person name="Shu S."/>
            <person name="Stevenson D.W."/>
            <person name="Thummler F."/>
            <person name="Tillich M."/>
            <person name="Villarreal Aguilar J.C."/>
            <person name="Widiez T."/>
            <person name="Wong G.K."/>
            <person name="Wymore A."/>
            <person name="Zhang Y."/>
            <person name="Zimmer A.D."/>
            <person name="Quatrano R.S."/>
            <person name="Mayer K.F.X."/>
            <person name="Goodstein D."/>
            <person name="Casacuberta J.M."/>
            <person name="Vandepoele K."/>
            <person name="Reski R."/>
            <person name="Cuming A.C."/>
            <person name="Tuskan G.A."/>
            <person name="Maumus F."/>
            <person name="Salse J."/>
            <person name="Schmutz J."/>
            <person name="Rensing S.A."/>
        </authorList>
    </citation>
    <scope>NUCLEOTIDE SEQUENCE [LARGE SCALE GENOMIC DNA]</scope>
    <source>
        <strain evidence="7 8">cv. Gransden 2004</strain>
    </source>
</reference>
<dbReference type="PANTHER" id="PTHR22893:SF91">
    <property type="entry name" value="NADPH DEHYDROGENASE 2-RELATED"/>
    <property type="match status" value="1"/>
</dbReference>
<dbReference type="GO" id="GO:0016628">
    <property type="term" value="F:oxidoreductase activity, acting on the CH-CH group of donors, NAD or NADP as acceptor"/>
    <property type="evidence" value="ECO:0007669"/>
    <property type="project" value="UniProtKB-ARBA"/>
</dbReference>
<dbReference type="FunCoup" id="A0A7I4DWK9">
    <property type="interactions" value="418"/>
</dbReference>
<dbReference type="EMBL" id="ABEU02000005">
    <property type="status" value="NOT_ANNOTATED_CDS"/>
    <property type="molecule type" value="Genomic_DNA"/>
</dbReference>
<evidence type="ECO:0000256" key="3">
    <source>
        <dbReference type="ARBA" id="ARBA00022643"/>
    </source>
</evidence>
<keyword evidence="8" id="KW-1185">Reference proteome</keyword>
<name>A0A7I4DWK9_PHYPA</name>
<keyword evidence="4" id="KW-0560">Oxidoreductase</keyword>
<comment type="similarity">
    <text evidence="2">Belongs to the NADH:flavin oxidoreductase/NADH oxidase family.</text>
</comment>
<feature type="chain" id="PRO_5029756162" description="NADH:flavin oxidoreductase/NADH oxidase N-terminal domain-containing protein" evidence="5">
    <location>
        <begin position="18"/>
        <end position="424"/>
    </location>
</feature>
<evidence type="ECO:0000313" key="8">
    <source>
        <dbReference type="Proteomes" id="UP000006727"/>
    </source>
</evidence>
<comment type="cofactor">
    <cofactor evidence="1">
        <name>FMN</name>
        <dbReference type="ChEBI" id="CHEBI:58210"/>
    </cofactor>
</comment>
<dbReference type="InterPro" id="IPR045247">
    <property type="entry name" value="Oye-like"/>
</dbReference>
<dbReference type="GO" id="GO:0005829">
    <property type="term" value="C:cytosol"/>
    <property type="evidence" value="ECO:0007669"/>
    <property type="project" value="UniProtKB-ARBA"/>
</dbReference>
<accession>A0A7I4DWK9</accession>
<keyword evidence="3" id="KW-0288">FMN</keyword>
<dbReference type="Pfam" id="PF00724">
    <property type="entry name" value="Oxidored_FMN"/>
    <property type="match status" value="1"/>
</dbReference>
<evidence type="ECO:0000259" key="6">
    <source>
        <dbReference type="Pfam" id="PF00724"/>
    </source>
</evidence>
<sequence length="424" mass="47027">MLMLMLMLLLLLDGGGAGRLHSLRRFYGCNRTLCDLWVDAAFYFISFFYYCRIVLAPLTRCRSYHTIPQPSHAALYYAQRTTRGGLLIAEATGINETSNGYPHTPGIWTQEQMEAWKPIVKAVHDKGGVFFCQIWHVGRVSHASYQPNGAAPVSSSSQTCTSDKIYLPQADGAVECSTPRPLEIHEIAEYVDDFRKAARNAIEAGFDGVEIHGAHGFLIDQFLKDGINDRSDKYGGSMENRARFLVEIVEAVTEEIGADRVGVKLSPFSHSYGATDSDATGLSVFLAETLNRYNLLYLMGVEASGCGDEESAESLWPMRKAFKGTFFIGASAGAEEGHEAVRNGKADMVVYGRLFLANPDLVKRFALNAPLNDYNRDTFYSQDPVVGYTDYPFLEDVESQRLDATKYTPLNTKIAEFCSRATVL</sequence>
<dbReference type="Gramene" id="Pp3c5_20480V3.3">
    <property type="protein sequence ID" value="Pp3c5_20480V3.3"/>
    <property type="gene ID" value="Pp3c5_20480"/>
</dbReference>
<evidence type="ECO:0000256" key="5">
    <source>
        <dbReference type="SAM" id="SignalP"/>
    </source>
</evidence>
<protein>
    <recommendedName>
        <fullName evidence="6">NADH:flavin oxidoreductase/NADH oxidase N-terminal domain-containing protein</fullName>
    </recommendedName>
</protein>
<dbReference type="InParanoid" id="A0A7I4DWK9"/>
<dbReference type="FunFam" id="3.20.20.70:FF:000059">
    <property type="entry name" value="N-ethylmaleimide reductase, FMN-linked"/>
    <property type="match status" value="1"/>
</dbReference>
<dbReference type="GO" id="GO:0010181">
    <property type="term" value="F:FMN binding"/>
    <property type="evidence" value="ECO:0007669"/>
    <property type="project" value="InterPro"/>
</dbReference>
<keyword evidence="5" id="KW-0732">Signal</keyword>
<evidence type="ECO:0000256" key="2">
    <source>
        <dbReference type="ARBA" id="ARBA00005979"/>
    </source>
</evidence>
<dbReference type="InterPro" id="IPR013785">
    <property type="entry name" value="Aldolase_TIM"/>
</dbReference>
<dbReference type="Gene3D" id="3.20.20.70">
    <property type="entry name" value="Aldolase class I"/>
    <property type="match status" value="1"/>
</dbReference>
<feature type="signal peptide" evidence="5">
    <location>
        <begin position="1"/>
        <end position="17"/>
    </location>
</feature>
<dbReference type="SUPFAM" id="SSF51395">
    <property type="entry name" value="FMN-linked oxidoreductases"/>
    <property type="match status" value="1"/>
</dbReference>
<organism evidence="7 8">
    <name type="scientific">Physcomitrium patens</name>
    <name type="common">Spreading-leaved earth moss</name>
    <name type="synonym">Physcomitrella patens</name>
    <dbReference type="NCBI Taxonomy" id="3218"/>
    <lineage>
        <taxon>Eukaryota</taxon>
        <taxon>Viridiplantae</taxon>
        <taxon>Streptophyta</taxon>
        <taxon>Embryophyta</taxon>
        <taxon>Bryophyta</taxon>
        <taxon>Bryophytina</taxon>
        <taxon>Bryopsida</taxon>
        <taxon>Funariidae</taxon>
        <taxon>Funariales</taxon>
        <taxon>Funariaceae</taxon>
        <taxon>Physcomitrium</taxon>
    </lineage>
</organism>
<dbReference type="Proteomes" id="UP000006727">
    <property type="component" value="Chromosome 5"/>
</dbReference>
<dbReference type="GO" id="GO:0016491">
    <property type="term" value="F:oxidoreductase activity"/>
    <property type="evidence" value="ECO:0000318"/>
    <property type="project" value="GO_Central"/>
</dbReference>
<dbReference type="EnsemblPlants" id="Pp3c5_20480V3.3">
    <property type="protein sequence ID" value="Pp3c5_20480V3.3"/>
    <property type="gene ID" value="Pp3c5_20480"/>
</dbReference>
<gene>
    <name evidence="7" type="primary">LOC112282381</name>
</gene>
<dbReference type="InterPro" id="IPR001155">
    <property type="entry name" value="OxRdtase_FMN_N"/>
</dbReference>